<dbReference type="Pfam" id="PF00515">
    <property type="entry name" value="TPR_1"/>
    <property type="match status" value="1"/>
</dbReference>
<dbReference type="Gene3D" id="1.10.287.110">
    <property type="entry name" value="DnaJ domain"/>
    <property type="match status" value="1"/>
</dbReference>
<evidence type="ECO:0000256" key="1">
    <source>
        <dbReference type="ARBA" id="ARBA00022737"/>
    </source>
</evidence>
<dbReference type="SUPFAM" id="SSF46565">
    <property type="entry name" value="Chaperone J-domain"/>
    <property type="match status" value="1"/>
</dbReference>
<name>A0ABQ9U5Z5_SAGOE</name>
<dbReference type="InterPro" id="IPR019734">
    <property type="entry name" value="TPR_rpt"/>
</dbReference>
<organism evidence="5 6">
    <name type="scientific">Saguinus oedipus</name>
    <name type="common">Cotton-top tamarin</name>
    <name type="synonym">Oedipomidas oedipus</name>
    <dbReference type="NCBI Taxonomy" id="9490"/>
    <lineage>
        <taxon>Eukaryota</taxon>
        <taxon>Metazoa</taxon>
        <taxon>Chordata</taxon>
        <taxon>Craniata</taxon>
        <taxon>Vertebrata</taxon>
        <taxon>Euteleostomi</taxon>
        <taxon>Mammalia</taxon>
        <taxon>Eutheria</taxon>
        <taxon>Euarchontoglires</taxon>
        <taxon>Primates</taxon>
        <taxon>Haplorrhini</taxon>
        <taxon>Platyrrhini</taxon>
        <taxon>Cebidae</taxon>
        <taxon>Callitrichinae</taxon>
        <taxon>Saguinus</taxon>
    </lineage>
</organism>
<evidence type="ECO:0000256" key="3">
    <source>
        <dbReference type="PROSITE-ProRule" id="PRU00339"/>
    </source>
</evidence>
<dbReference type="InterPro" id="IPR036869">
    <property type="entry name" value="J_dom_sf"/>
</dbReference>
<reference evidence="5 6" key="1">
    <citation type="submission" date="2023-05" db="EMBL/GenBank/DDBJ databases">
        <title>B98-5 Cell Line De Novo Hybrid Assembly: An Optical Mapping Approach.</title>
        <authorList>
            <person name="Kananen K."/>
            <person name="Auerbach J.A."/>
            <person name="Kautto E."/>
            <person name="Blachly J.S."/>
        </authorList>
    </citation>
    <scope>NUCLEOTIDE SEQUENCE [LARGE SCALE GENOMIC DNA]</scope>
    <source>
        <strain evidence="5">B95-8</strain>
        <tissue evidence="5">Cell line</tissue>
    </source>
</reference>
<feature type="repeat" description="TPR" evidence="3">
    <location>
        <begin position="197"/>
        <end position="230"/>
    </location>
</feature>
<evidence type="ECO:0000313" key="5">
    <source>
        <dbReference type="EMBL" id="KAK2091777.1"/>
    </source>
</evidence>
<dbReference type="Proteomes" id="UP001266305">
    <property type="component" value="Unassembled WGS sequence"/>
</dbReference>
<comment type="caution">
    <text evidence="5">The sequence shown here is derived from an EMBL/GenBank/DDBJ whole genome shotgun (WGS) entry which is preliminary data.</text>
</comment>
<protein>
    <submittedName>
        <fullName evidence="5">DnaJ sub C member 7</fullName>
    </submittedName>
</protein>
<sequence>MQERLGLQGQFQREAETFKEQGNAYYAKKDYNEAYNYYTKAIDMCPKNASYYGNRAATLMMLERFQEALGDAQQSVRLDDGFVRGHLREDKCHLSLGNAMAACCSFQRALELDHKNAQAQQEFKNANAVMEYEKIAETDFEKRDFRKVVFCMDCALEFSPACHRFKILKAECLAMLGSHRLPDHEKAFIACRNAKALKAKKEDGNKAFKEGNYKLAYELYTEALGIDPNNIKTNAKLYCNRGMVNSKLRKLDDAMEDCTNALKLDDTYIKAYLRRAQCYMDTEPYEEAVRDYEKVYQTEKTKEHKQLLKNVQLELKKSKRKDYYKILGVDKNASEDEIKKAYRKRALMHHPDRHSGASAEVQKEEEKKFKEVGEAFTILSDPKKNTRYDNRQDLDEEGMNMGDFDANNIFKAFFGGPGGFSFEASGPGNFFFQFG</sequence>
<dbReference type="SUPFAM" id="SSF48452">
    <property type="entry name" value="TPR-like"/>
    <property type="match status" value="1"/>
</dbReference>
<dbReference type="Pfam" id="PF00226">
    <property type="entry name" value="DnaJ"/>
    <property type="match status" value="1"/>
</dbReference>
<accession>A0ABQ9U5Z5</accession>
<dbReference type="InterPro" id="IPR001623">
    <property type="entry name" value="DnaJ_domain"/>
</dbReference>
<dbReference type="PROSITE" id="PS50293">
    <property type="entry name" value="TPR_REGION"/>
    <property type="match status" value="1"/>
</dbReference>
<evidence type="ECO:0000256" key="2">
    <source>
        <dbReference type="ARBA" id="ARBA00022803"/>
    </source>
</evidence>
<feature type="domain" description="J" evidence="4">
    <location>
        <begin position="322"/>
        <end position="398"/>
    </location>
</feature>
<gene>
    <name evidence="5" type="primary">DNAJC7_6</name>
    <name evidence="5" type="ORF">P7K49_031061</name>
</gene>
<dbReference type="PROSITE" id="PS50076">
    <property type="entry name" value="DNAJ_2"/>
    <property type="match status" value="1"/>
</dbReference>
<feature type="repeat" description="TPR" evidence="3">
    <location>
        <begin position="15"/>
        <end position="48"/>
    </location>
</feature>
<dbReference type="Gene3D" id="1.25.40.10">
    <property type="entry name" value="Tetratricopeptide repeat domain"/>
    <property type="match status" value="2"/>
</dbReference>
<dbReference type="InterPro" id="IPR011990">
    <property type="entry name" value="TPR-like_helical_dom_sf"/>
</dbReference>
<feature type="repeat" description="TPR" evidence="3">
    <location>
        <begin position="269"/>
        <end position="302"/>
    </location>
</feature>
<keyword evidence="2 3" id="KW-0802">TPR repeat</keyword>
<keyword evidence="6" id="KW-1185">Reference proteome</keyword>
<evidence type="ECO:0000259" key="4">
    <source>
        <dbReference type="PROSITE" id="PS50076"/>
    </source>
</evidence>
<proteinExistence type="predicted"/>
<keyword evidence="1" id="KW-0677">Repeat</keyword>
<dbReference type="Pfam" id="PF13414">
    <property type="entry name" value="TPR_11"/>
    <property type="match status" value="1"/>
</dbReference>
<dbReference type="CDD" id="cd06257">
    <property type="entry name" value="DnaJ"/>
    <property type="match status" value="1"/>
</dbReference>
<dbReference type="Pfam" id="PF13181">
    <property type="entry name" value="TPR_8"/>
    <property type="match status" value="1"/>
</dbReference>
<dbReference type="PRINTS" id="PR00625">
    <property type="entry name" value="JDOMAIN"/>
</dbReference>
<dbReference type="EMBL" id="JASSZA010000016">
    <property type="protein sequence ID" value="KAK2091777.1"/>
    <property type="molecule type" value="Genomic_DNA"/>
</dbReference>
<dbReference type="PANTHER" id="PTHR45188">
    <property type="entry name" value="DNAJ PROTEIN P58IPK HOMOLOG"/>
    <property type="match status" value="1"/>
</dbReference>
<evidence type="ECO:0000313" key="6">
    <source>
        <dbReference type="Proteomes" id="UP001266305"/>
    </source>
</evidence>
<dbReference type="PROSITE" id="PS50005">
    <property type="entry name" value="TPR"/>
    <property type="match status" value="3"/>
</dbReference>
<dbReference type="SMART" id="SM00028">
    <property type="entry name" value="TPR"/>
    <property type="match status" value="6"/>
</dbReference>
<dbReference type="SMART" id="SM00271">
    <property type="entry name" value="DnaJ"/>
    <property type="match status" value="1"/>
</dbReference>
<dbReference type="PANTHER" id="PTHR45188:SF2">
    <property type="entry name" value="DNAJ HOMOLOG SUBFAMILY C MEMBER 7"/>
    <property type="match status" value="1"/>
</dbReference>